<dbReference type="RefSeq" id="WP_180678860.1">
    <property type="nucleotide sequence ID" value="NZ_JACCKA010000071.1"/>
</dbReference>
<sequence>EVPAGVNGPLSITTSGGSGDVSLHVSLDEEPDAGAGDWNSTRPGNSELVRINGPAAGVYYVKLVGVHAFSNLTLQARHD</sequence>
<feature type="region of interest" description="Disordered" evidence="1">
    <location>
        <begin position="1"/>
        <end position="45"/>
    </location>
</feature>
<accession>A0A853JEQ8</accession>
<keyword evidence="4" id="KW-1185">Reference proteome</keyword>
<feature type="non-terminal residue" evidence="3">
    <location>
        <position position="1"/>
    </location>
</feature>
<proteinExistence type="predicted"/>
<organism evidence="3 4">
    <name type="scientific">Luteimonas salinisoli</name>
    <dbReference type="NCBI Taxonomy" id="2752307"/>
    <lineage>
        <taxon>Bacteria</taxon>
        <taxon>Pseudomonadati</taxon>
        <taxon>Pseudomonadota</taxon>
        <taxon>Gammaproteobacteria</taxon>
        <taxon>Lysobacterales</taxon>
        <taxon>Lysobacteraceae</taxon>
        <taxon>Luteimonas</taxon>
    </lineage>
</organism>
<reference evidence="3 4" key="1">
    <citation type="submission" date="2020-07" db="EMBL/GenBank/DDBJ databases">
        <title>Luteimonas sp. SJ-92.</title>
        <authorList>
            <person name="Huang X.-X."/>
            <person name="Xu L."/>
            <person name="Sun J.-Q."/>
        </authorList>
    </citation>
    <scope>NUCLEOTIDE SEQUENCE [LARGE SCALE GENOMIC DNA]</scope>
    <source>
        <strain evidence="3 4">SJ-92</strain>
    </source>
</reference>
<gene>
    <name evidence="3" type="ORF">H0E84_11875</name>
</gene>
<evidence type="ECO:0000313" key="4">
    <source>
        <dbReference type="Proteomes" id="UP000578091"/>
    </source>
</evidence>
<evidence type="ECO:0000259" key="2">
    <source>
        <dbReference type="Pfam" id="PF04151"/>
    </source>
</evidence>
<dbReference type="InterPro" id="IPR007280">
    <property type="entry name" value="Peptidase_C_arc/bac"/>
</dbReference>
<dbReference type="Gene3D" id="2.60.120.380">
    <property type="match status" value="1"/>
</dbReference>
<dbReference type="Proteomes" id="UP000578091">
    <property type="component" value="Unassembled WGS sequence"/>
</dbReference>
<dbReference type="Pfam" id="PF04151">
    <property type="entry name" value="PPC"/>
    <property type="match status" value="1"/>
</dbReference>
<evidence type="ECO:0000313" key="3">
    <source>
        <dbReference type="EMBL" id="NZA27077.1"/>
    </source>
</evidence>
<comment type="caution">
    <text evidence="3">The sequence shown here is derived from an EMBL/GenBank/DDBJ whole genome shotgun (WGS) entry which is preliminary data.</text>
</comment>
<name>A0A853JEQ8_9GAMM</name>
<dbReference type="AlphaFoldDB" id="A0A853JEQ8"/>
<protein>
    <submittedName>
        <fullName evidence="3">PPC domain-containing protein</fullName>
    </submittedName>
</protein>
<feature type="domain" description="Peptidase C-terminal archaeal/bacterial" evidence="2">
    <location>
        <begin position="2"/>
        <end position="63"/>
    </location>
</feature>
<dbReference type="EMBL" id="JACCKA010000071">
    <property type="protein sequence ID" value="NZA27077.1"/>
    <property type="molecule type" value="Genomic_DNA"/>
</dbReference>
<evidence type="ECO:0000256" key="1">
    <source>
        <dbReference type="SAM" id="MobiDB-lite"/>
    </source>
</evidence>